<evidence type="ECO:0000313" key="3">
    <source>
        <dbReference type="EMBL" id="THT99403.1"/>
    </source>
</evidence>
<dbReference type="PANTHER" id="PTHR43639">
    <property type="entry name" value="OXIDOREDUCTASE, SHORT-CHAIN DEHYDROGENASE/REDUCTASE FAMILY (AFU_ORTHOLOGUE AFUA_5G02870)"/>
    <property type="match status" value="1"/>
</dbReference>
<dbReference type="CDD" id="cd05233">
    <property type="entry name" value="SDR_c"/>
    <property type="match status" value="1"/>
</dbReference>
<gene>
    <name evidence="3" type="ORF">E9531_12200</name>
</gene>
<name>A0A4S8F097_9BURK</name>
<reference evidence="3 4" key="1">
    <citation type="journal article" date="2015" name="Antonie Van Leeuwenhoek">
        <title>Lampropedia puyangensis sp. nov., isolated from symptomatic bark of Populus ? euramericana canker and emended description of Lampropedia hyalina (Ehrenberg 1832) Lee et al. 2004.</title>
        <authorList>
            <person name="Li Y."/>
            <person name="Wang T."/>
            <person name="Piao C.G."/>
            <person name="Wang L.F."/>
            <person name="Tian G.Z."/>
            <person name="Zhu T.H."/>
            <person name="Guo M.W."/>
        </authorList>
    </citation>
    <scope>NUCLEOTIDE SEQUENCE [LARGE SCALE GENOMIC DNA]</scope>
    <source>
        <strain evidence="3 4">2-bin</strain>
    </source>
</reference>
<dbReference type="OrthoDB" id="9793499at2"/>
<evidence type="ECO:0000256" key="2">
    <source>
        <dbReference type="ARBA" id="ARBA00023002"/>
    </source>
</evidence>
<dbReference type="PRINTS" id="PR00081">
    <property type="entry name" value="GDHRDH"/>
</dbReference>
<accession>A0A4S8F097</accession>
<sequence>MNALDQHIAVITGASSGIGAACAKALAAQGATIVLGYHSGQARAQALLEQLPGHGHRIAAIALQDAASHAALAKELQQAYSRVDLLINSAGFTQRIAHRDTAALEPALFDQILSANVTGPYAITRALLPLLQQSSNGLVVNISSVSAFTGLGSNIAYCAAKAALDTMTQSLARAFGPVRFLSVSPASVDTEFVAGRSREELQSKAAKTPLGRIVSPEDVADAVQACATHLRTATGTRIVIDGGHVL</sequence>
<dbReference type="InterPro" id="IPR020904">
    <property type="entry name" value="Sc_DH/Rdtase_CS"/>
</dbReference>
<dbReference type="PRINTS" id="PR00080">
    <property type="entry name" value="SDRFAMILY"/>
</dbReference>
<dbReference type="PROSITE" id="PS00061">
    <property type="entry name" value="ADH_SHORT"/>
    <property type="match status" value="1"/>
</dbReference>
<keyword evidence="4" id="KW-1185">Reference proteome</keyword>
<dbReference type="PANTHER" id="PTHR43639:SF1">
    <property type="entry name" value="SHORT-CHAIN DEHYDROGENASE_REDUCTASE FAMILY PROTEIN"/>
    <property type="match status" value="1"/>
</dbReference>
<dbReference type="AlphaFoldDB" id="A0A4S8F097"/>
<keyword evidence="2" id="KW-0560">Oxidoreductase</keyword>
<evidence type="ECO:0000313" key="4">
    <source>
        <dbReference type="Proteomes" id="UP000308917"/>
    </source>
</evidence>
<comment type="similarity">
    <text evidence="1">Belongs to the short-chain dehydrogenases/reductases (SDR) family.</text>
</comment>
<dbReference type="InterPro" id="IPR036291">
    <property type="entry name" value="NAD(P)-bd_dom_sf"/>
</dbReference>
<dbReference type="InterPro" id="IPR002347">
    <property type="entry name" value="SDR_fam"/>
</dbReference>
<evidence type="ECO:0000256" key="1">
    <source>
        <dbReference type="ARBA" id="ARBA00006484"/>
    </source>
</evidence>
<dbReference type="EMBL" id="STFG01000014">
    <property type="protein sequence ID" value="THT99403.1"/>
    <property type="molecule type" value="Genomic_DNA"/>
</dbReference>
<dbReference type="Pfam" id="PF13561">
    <property type="entry name" value="adh_short_C2"/>
    <property type="match status" value="1"/>
</dbReference>
<dbReference type="Gene3D" id="3.40.50.720">
    <property type="entry name" value="NAD(P)-binding Rossmann-like Domain"/>
    <property type="match status" value="1"/>
</dbReference>
<proteinExistence type="inferred from homology"/>
<dbReference type="GO" id="GO:0016491">
    <property type="term" value="F:oxidoreductase activity"/>
    <property type="evidence" value="ECO:0007669"/>
    <property type="project" value="UniProtKB-KW"/>
</dbReference>
<dbReference type="SUPFAM" id="SSF51735">
    <property type="entry name" value="NAD(P)-binding Rossmann-fold domains"/>
    <property type="match status" value="1"/>
</dbReference>
<dbReference type="Proteomes" id="UP000308917">
    <property type="component" value="Unassembled WGS sequence"/>
</dbReference>
<comment type="caution">
    <text evidence="3">The sequence shown here is derived from an EMBL/GenBank/DDBJ whole genome shotgun (WGS) entry which is preliminary data.</text>
</comment>
<organism evidence="3 4">
    <name type="scientific">Lampropedia puyangensis</name>
    <dbReference type="NCBI Taxonomy" id="1330072"/>
    <lineage>
        <taxon>Bacteria</taxon>
        <taxon>Pseudomonadati</taxon>
        <taxon>Pseudomonadota</taxon>
        <taxon>Betaproteobacteria</taxon>
        <taxon>Burkholderiales</taxon>
        <taxon>Comamonadaceae</taxon>
        <taxon>Lampropedia</taxon>
    </lineage>
</organism>
<protein>
    <submittedName>
        <fullName evidence="3">SDR family oxidoreductase</fullName>
    </submittedName>
</protein>